<dbReference type="EMBL" id="CM046389">
    <property type="protein sequence ID" value="KAI8568320.1"/>
    <property type="molecule type" value="Genomic_DNA"/>
</dbReference>
<keyword evidence="2" id="KW-1185">Reference proteome</keyword>
<protein>
    <submittedName>
        <fullName evidence="1">Uncharacterized protein</fullName>
    </submittedName>
</protein>
<comment type="caution">
    <text evidence="1">The sequence shown here is derived from an EMBL/GenBank/DDBJ whole genome shotgun (WGS) entry which is preliminary data.</text>
</comment>
<reference evidence="1" key="1">
    <citation type="submission" date="2022-02" db="EMBL/GenBank/DDBJ databases">
        <title>Plant Genome Project.</title>
        <authorList>
            <person name="Zhang R.-G."/>
        </authorList>
    </citation>
    <scope>NUCLEOTIDE SEQUENCE</scope>
    <source>
        <strain evidence="1">AT1</strain>
    </source>
</reference>
<dbReference type="Proteomes" id="UP001062846">
    <property type="component" value="Chromosome 2"/>
</dbReference>
<gene>
    <name evidence="1" type="ORF">RHMOL_Rhmol02G0189200</name>
</gene>
<organism evidence="1 2">
    <name type="scientific">Rhododendron molle</name>
    <name type="common">Chinese azalea</name>
    <name type="synonym">Azalea mollis</name>
    <dbReference type="NCBI Taxonomy" id="49168"/>
    <lineage>
        <taxon>Eukaryota</taxon>
        <taxon>Viridiplantae</taxon>
        <taxon>Streptophyta</taxon>
        <taxon>Embryophyta</taxon>
        <taxon>Tracheophyta</taxon>
        <taxon>Spermatophyta</taxon>
        <taxon>Magnoliopsida</taxon>
        <taxon>eudicotyledons</taxon>
        <taxon>Gunneridae</taxon>
        <taxon>Pentapetalae</taxon>
        <taxon>asterids</taxon>
        <taxon>Ericales</taxon>
        <taxon>Ericaceae</taxon>
        <taxon>Ericoideae</taxon>
        <taxon>Rhodoreae</taxon>
        <taxon>Rhododendron</taxon>
    </lineage>
</organism>
<sequence length="55" mass="6392">MSFNQLPLKVLDSPLKHIKRLEVVTIDRSPPTKSEPQMVESSPIWKYYLMVFSEG</sequence>
<evidence type="ECO:0000313" key="1">
    <source>
        <dbReference type="EMBL" id="KAI8568320.1"/>
    </source>
</evidence>
<proteinExistence type="predicted"/>
<name>A0ACC0PS63_RHOML</name>
<evidence type="ECO:0000313" key="2">
    <source>
        <dbReference type="Proteomes" id="UP001062846"/>
    </source>
</evidence>
<accession>A0ACC0PS63</accession>